<dbReference type="AlphaFoldDB" id="A0A918GC78"/>
<protein>
    <recommendedName>
        <fullName evidence="4">Ferrous iron transport protein A</fullName>
    </recommendedName>
</protein>
<dbReference type="Proteomes" id="UP000653493">
    <property type="component" value="Unassembled WGS sequence"/>
</dbReference>
<name>A0A918GC78_STRGD</name>
<comment type="caution">
    <text evidence="2">The sequence shown here is derived from an EMBL/GenBank/DDBJ whole genome shotgun (WGS) entry which is preliminary data.</text>
</comment>
<feature type="region of interest" description="Disordered" evidence="1">
    <location>
        <begin position="1"/>
        <end position="20"/>
    </location>
</feature>
<sequence>MTQRSGAVPADWPEDAWPPGTRVRVIKDPEWDGPYQVEFSGTIAATLVPFPVRGGRGHEGELVYEVRFDEPQRDSDGLGPYRGGEVWGRYLVAEDPA</sequence>
<reference evidence="2" key="2">
    <citation type="submission" date="2020-09" db="EMBL/GenBank/DDBJ databases">
        <authorList>
            <person name="Sun Q."/>
            <person name="Ohkuma M."/>
        </authorList>
    </citation>
    <scope>NUCLEOTIDE SEQUENCE</scope>
    <source>
        <strain evidence="2">JCM 4234</strain>
    </source>
</reference>
<accession>A0A918GC78</accession>
<evidence type="ECO:0000313" key="3">
    <source>
        <dbReference type="Proteomes" id="UP000653493"/>
    </source>
</evidence>
<dbReference type="EMBL" id="BMSL01000002">
    <property type="protein sequence ID" value="GGS27994.1"/>
    <property type="molecule type" value="Genomic_DNA"/>
</dbReference>
<reference evidence="2" key="1">
    <citation type="journal article" date="2014" name="Int. J. Syst. Evol. Microbiol.">
        <title>Complete genome sequence of Corynebacterium casei LMG S-19264T (=DSM 44701T), isolated from a smear-ripened cheese.</title>
        <authorList>
            <consortium name="US DOE Joint Genome Institute (JGI-PGF)"/>
            <person name="Walter F."/>
            <person name="Albersmeier A."/>
            <person name="Kalinowski J."/>
            <person name="Ruckert C."/>
        </authorList>
    </citation>
    <scope>NUCLEOTIDE SEQUENCE</scope>
    <source>
        <strain evidence="2">JCM 4234</strain>
    </source>
</reference>
<gene>
    <name evidence="2" type="ORF">GCM10010238_16060</name>
</gene>
<proteinExistence type="predicted"/>
<evidence type="ECO:0000256" key="1">
    <source>
        <dbReference type="SAM" id="MobiDB-lite"/>
    </source>
</evidence>
<evidence type="ECO:0000313" key="2">
    <source>
        <dbReference type="EMBL" id="GGS27994.1"/>
    </source>
</evidence>
<keyword evidence="3" id="KW-1185">Reference proteome</keyword>
<evidence type="ECO:0008006" key="4">
    <source>
        <dbReference type="Google" id="ProtNLM"/>
    </source>
</evidence>
<organism evidence="2 3">
    <name type="scientific">Streptomyces griseoviridis</name>
    <dbReference type="NCBI Taxonomy" id="45398"/>
    <lineage>
        <taxon>Bacteria</taxon>
        <taxon>Bacillati</taxon>
        <taxon>Actinomycetota</taxon>
        <taxon>Actinomycetes</taxon>
        <taxon>Kitasatosporales</taxon>
        <taxon>Streptomycetaceae</taxon>
        <taxon>Streptomyces</taxon>
    </lineage>
</organism>